<feature type="coiled-coil region" evidence="1">
    <location>
        <begin position="42"/>
        <end position="145"/>
    </location>
</feature>
<dbReference type="EMBL" id="BSDY01000001">
    <property type="protein sequence ID" value="GLI54494.1"/>
    <property type="molecule type" value="Genomic_DNA"/>
</dbReference>
<organism evidence="3 4">
    <name type="scientific">Propionigenium maris DSM 9537</name>
    <dbReference type="NCBI Taxonomy" id="1123000"/>
    <lineage>
        <taxon>Bacteria</taxon>
        <taxon>Fusobacteriati</taxon>
        <taxon>Fusobacteriota</taxon>
        <taxon>Fusobacteriia</taxon>
        <taxon>Fusobacteriales</taxon>
        <taxon>Fusobacteriaceae</taxon>
        <taxon>Propionigenium</taxon>
    </lineage>
</organism>
<comment type="caution">
    <text evidence="3">The sequence shown here is derived from an EMBL/GenBank/DDBJ whole genome shotgun (WGS) entry which is preliminary data.</text>
</comment>
<name>A0A9W6GIG4_9FUSO</name>
<feature type="transmembrane region" description="Helical" evidence="2">
    <location>
        <begin position="12"/>
        <end position="30"/>
    </location>
</feature>
<evidence type="ECO:0000313" key="4">
    <source>
        <dbReference type="Proteomes" id="UP001144471"/>
    </source>
</evidence>
<protein>
    <submittedName>
        <fullName evidence="3">Uncharacterized protein</fullName>
    </submittedName>
</protein>
<dbReference type="AlphaFoldDB" id="A0A9W6GIG4"/>
<evidence type="ECO:0000256" key="2">
    <source>
        <dbReference type="SAM" id="Phobius"/>
    </source>
</evidence>
<gene>
    <name evidence="3" type="ORF">PM10SUCC1_00090</name>
</gene>
<proteinExistence type="predicted"/>
<accession>A0A9W6GIG4</accession>
<keyword evidence="4" id="KW-1185">Reference proteome</keyword>
<sequence>MDIEKIPNSFWYSLSFAIVSLTVGFLIISYQSGSVTLKFKELEVKTKDVAALEKNIQKQQEIISLKEKEIEDLKVILDKKLEELNIVKNKLAELQRGSSMPETREAITTLVSEIEGINRNFDMKIQEKQENLNILQQRQEVYKQQQEMLGE</sequence>
<reference evidence="3" key="1">
    <citation type="submission" date="2022-12" db="EMBL/GenBank/DDBJ databases">
        <title>Reference genome sequencing for broad-spectrum identification of bacterial and archaeal isolates by mass spectrometry.</title>
        <authorList>
            <person name="Sekiguchi Y."/>
            <person name="Tourlousse D.M."/>
        </authorList>
    </citation>
    <scope>NUCLEOTIDE SEQUENCE</scope>
    <source>
        <strain evidence="3">10succ1</strain>
    </source>
</reference>
<keyword evidence="1" id="KW-0175">Coiled coil</keyword>
<evidence type="ECO:0000313" key="3">
    <source>
        <dbReference type="EMBL" id="GLI54494.1"/>
    </source>
</evidence>
<evidence type="ECO:0000256" key="1">
    <source>
        <dbReference type="SAM" id="Coils"/>
    </source>
</evidence>
<keyword evidence="2" id="KW-1133">Transmembrane helix</keyword>
<keyword evidence="2" id="KW-0812">Transmembrane</keyword>
<dbReference type="Proteomes" id="UP001144471">
    <property type="component" value="Unassembled WGS sequence"/>
</dbReference>
<keyword evidence="2" id="KW-0472">Membrane</keyword>
<dbReference type="RefSeq" id="WP_281832124.1">
    <property type="nucleotide sequence ID" value="NZ_BSDY01000001.1"/>
</dbReference>